<name>A0ABZ2XFS2_9RHOO</name>
<dbReference type="EMBL" id="CP151406">
    <property type="protein sequence ID" value="WZJ21490.1"/>
    <property type="molecule type" value="Genomic_DNA"/>
</dbReference>
<evidence type="ECO:0008006" key="3">
    <source>
        <dbReference type="Google" id="ProtNLM"/>
    </source>
</evidence>
<gene>
    <name evidence="1" type="ORF">AADV58_16285</name>
</gene>
<dbReference type="Gene3D" id="3.40.190.10">
    <property type="entry name" value="Periplasmic binding protein-like II"/>
    <property type="match status" value="1"/>
</dbReference>
<reference evidence="1 2" key="1">
    <citation type="submission" date="2024-04" db="EMBL/GenBank/DDBJ databases">
        <title>Dissimilatory iodate-reducing microorganisms contribute to the enrichment of iodine in groundwater.</title>
        <authorList>
            <person name="Jiang Z."/>
        </authorList>
    </citation>
    <scope>NUCLEOTIDE SEQUENCE [LARGE SCALE GENOMIC DNA]</scope>
    <source>
        <strain evidence="1 2">NCP973</strain>
    </source>
</reference>
<dbReference type="RefSeq" id="WP_281170378.1">
    <property type="nucleotide sequence ID" value="NZ_CALFBA010000067.1"/>
</dbReference>
<dbReference type="Proteomes" id="UP001479520">
    <property type="component" value="Chromosome"/>
</dbReference>
<protein>
    <recommendedName>
        <fullName evidence="3">Sulfate transporter subunit</fullName>
    </recommendedName>
</protein>
<proteinExistence type="predicted"/>
<keyword evidence="2" id="KW-1185">Reference proteome</keyword>
<organism evidence="1 2">
    <name type="scientific">Azonexus hydrophilus</name>
    <dbReference type="NCBI Taxonomy" id="418702"/>
    <lineage>
        <taxon>Bacteria</taxon>
        <taxon>Pseudomonadati</taxon>
        <taxon>Pseudomonadota</taxon>
        <taxon>Betaproteobacteria</taxon>
        <taxon>Rhodocyclales</taxon>
        <taxon>Azonexaceae</taxon>
        <taxon>Azonexus</taxon>
    </lineage>
</organism>
<evidence type="ECO:0000313" key="1">
    <source>
        <dbReference type="EMBL" id="WZJ21490.1"/>
    </source>
</evidence>
<evidence type="ECO:0000313" key="2">
    <source>
        <dbReference type="Proteomes" id="UP001479520"/>
    </source>
</evidence>
<accession>A0ABZ2XFS2</accession>
<sequence>MSQSNTYPAVSSVTFTQKLGSWAAVQKAHFADGALYDQIVARK</sequence>